<protein>
    <submittedName>
        <fullName evidence="8">GMC oxidoreductase</fullName>
    </submittedName>
</protein>
<dbReference type="InterPro" id="IPR051473">
    <property type="entry name" value="P2Ox-like"/>
</dbReference>
<dbReference type="RefSeq" id="WP_231448980.1">
    <property type="nucleotide sequence ID" value="NZ_JAJOMB010000027.1"/>
</dbReference>
<keyword evidence="9" id="KW-1185">Reference proteome</keyword>
<evidence type="ECO:0000259" key="7">
    <source>
        <dbReference type="Pfam" id="PF05199"/>
    </source>
</evidence>
<dbReference type="Gene3D" id="3.50.50.60">
    <property type="entry name" value="FAD/NAD(P)-binding domain"/>
    <property type="match status" value="2"/>
</dbReference>
<reference evidence="8" key="1">
    <citation type="submission" date="2021-11" db="EMBL/GenBank/DDBJ databases">
        <title>Streptomyces corallinus and Kineosporia corallina sp. nov., two new coral-derived marine actinobacteria.</title>
        <authorList>
            <person name="Buangrab K."/>
            <person name="Sutthacheep M."/>
            <person name="Yeemin T."/>
            <person name="Harunari E."/>
            <person name="Igarashi Y."/>
            <person name="Sripreechasak P."/>
            <person name="Kanchanasin P."/>
            <person name="Tanasupawat S."/>
            <person name="Phongsopitanun W."/>
        </authorList>
    </citation>
    <scope>NUCLEOTIDE SEQUENCE</scope>
    <source>
        <strain evidence="8">JCM 31032</strain>
    </source>
</reference>
<dbReference type="AlphaFoldDB" id="A0A9X1NJG1"/>
<feature type="domain" description="Glucose-methanol-choline oxidoreductase N-terminal" evidence="6">
    <location>
        <begin position="230"/>
        <end position="307"/>
    </location>
</feature>
<dbReference type="SUPFAM" id="SSF54373">
    <property type="entry name" value="FAD-linked reductases, C-terminal domain"/>
    <property type="match status" value="1"/>
</dbReference>
<dbReference type="PANTHER" id="PTHR42784:SF1">
    <property type="entry name" value="PYRANOSE 2-OXIDASE"/>
    <property type="match status" value="1"/>
</dbReference>
<keyword evidence="3" id="KW-0285">Flavoprotein</keyword>
<accession>A0A9X1NJG1</accession>
<evidence type="ECO:0000256" key="5">
    <source>
        <dbReference type="ARBA" id="ARBA00023002"/>
    </source>
</evidence>
<evidence type="ECO:0000313" key="8">
    <source>
        <dbReference type="EMBL" id="MCD5316127.1"/>
    </source>
</evidence>
<dbReference type="GO" id="GO:0050660">
    <property type="term" value="F:flavin adenine dinucleotide binding"/>
    <property type="evidence" value="ECO:0007669"/>
    <property type="project" value="InterPro"/>
</dbReference>
<keyword evidence="4" id="KW-0274">FAD</keyword>
<dbReference type="InterPro" id="IPR007867">
    <property type="entry name" value="GMC_OxRtase_C"/>
</dbReference>
<dbReference type="InterPro" id="IPR036188">
    <property type="entry name" value="FAD/NAD-bd_sf"/>
</dbReference>
<dbReference type="SUPFAM" id="SSF51905">
    <property type="entry name" value="FAD/NAD(P)-binding domain"/>
    <property type="match status" value="1"/>
</dbReference>
<organism evidence="8 9">
    <name type="scientific">Kineosporia babensis</name>
    <dbReference type="NCBI Taxonomy" id="499548"/>
    <lineage>
        <taxon>Bacteria</taxon>
        <taxon>Bacillati</taxon>
        <taxon>Actinomycetota</taxon>
        <taxon>Actinomycetes</taxon>
        <taxon>Kineosporiales</taxon>
        <taxon>Kineosporiaceae</taxon>
        <taxon>Kineosporia</taxon>
    </lineage>
</organism>
<evidence type="ECO:0000256" key="3">
    <source>
        <dbReference type="ARBA" id="ARBA00022630"/>
    </source>
</evidence>
<dbReference type="GO" id="GO:0016614">
    <property type="term" value="F:oxidoreductase activity, acting on CH-OH group of donors"/>
    <property type="evidence" value="ECO:0007669"/>
    <property type="project" value="InterPro"/>
</dbReference>
<dbReference type="PANTHER" id="PTHR42784">
    <property type="entry name" value="PYRANOSE 2-OXIDASE"/>
    <property type="match status" value="1"/>
</dbReference>
<dbReference type="EMBL" id="JAJOMB010000027">
    <property type="protein sequence ID" value="MCD5316127.1"/>
    <property type="molecule type" value="Genomic_DNA"/>
</dbReference>
<evidence type="ECO:0000259" key="6">
    <source>
        <dbReference type="Pfam" id="PF00732"/>
    </source>
</evidence>
<name>A0A9X1NJG1_9ACTN</name>
<feature type="domain" description="Glucose-methanol-choline oxidoreductase C-terminal" evidence="7">
    <location>
        <begin position="381"/>
        <end position="497"/>
    </location>
</feature>
<comment type="caution">
    <text evidence="8">The sequence shown here is derived from an EMBL/GenBank/DDBJ whole genome shotgun (WGS) entry which is preliminary data.</text>
</comment>
<dbReference type="Pfam" id="PF05199">
    <property type="entry name" value="GMC_oxred_C"/>
    <property type="match status" value="1"/>
</dbReference>
<comment type="similarity">
    <text evidence="2">Belongs to the GMC oxidoreductase family.</text>
</comment>
<sequence length="506" mass="53431">MPENTSTPDPNNGHDECSDLLVIGTGPIAAVAVREYLDTRPNSTVTMIDAGPPLTEHPGEHLIRTNPQRLDTTYQQLMDAAQHIASAPEATPSEHFQTFKAGSEGKGLVPGAWAGHDMREFPGAVMAWNVGGMGVHWVGACPWPDGPELIPGITPDVWDEHLSAAQRHLRVTSNGYDDNPFTKAILAALEQVAPCPDTRRAAQLMPMAGVTGSLTGPGRTSPLDVLPEMNPAHDTPVSVLHGSLCTRILATKNRATGAVVRNTNGGAEREIHARTVIVAADALRTPQLLYASGLGGPALGRYLNEHACLSVQVPIDPNRLAMTGQPTPEPRPGEPFVGAYWIPSRGTSQPIHIQLMETVSPDGHLMRITAYAPTQIRAGNRLEFSPTETDHVGLPRIHAHFAHSAVDHAMIATARRLLAAVASAISSVELPPEVPVAPAGSSLHYTGTARIGTTNDGTSVCDTTGRLWGQRNLYIVGNATVPTALTCNSTLTSAALAIAAGRAAAT</sequence>
<dbReference type="InterPro" id="IPR000172">
    <property type="entry name" value="GMC_OxRdtase_N"/>
</dbReference>
<evidence type="ECO:0000313" key="9">
    <source>
        <dbReference type="Proteomes" id="UP001138997"/>
    </source>
</evidence>
<evidence type="ECO:0000256" key="1">
    <source>
        <dbReference type="ARBA" id="ARBA00001974"/>
    </source>
</evidence>
<dbReference type="Proteomes" id="UP001138997">
    <property type="component" value="Unassembled WGS sequence"/>
</dbReference>
<keyword evidence="5" id="KW-0560">Oxidoreductase</keyword>
<gene>
    <name evidence="8" type="ORF">LR394_35045</name>
</gene>
<proteinExistence type="inferred from homology"/>
<evidence type="ECO:0000256" key="4">
    <source>
        <dbReference type="ARBA" id="ARBA00022827"/>
    </source>
</evidence>
<dbReference type="Pfam" id="PF00732">
    <property type="entry name" value="GMC_oxred_N"/>
    <property type="match status" value="1"/>
</dbReference>
<comment type="cofactor">
    <cofactor evidence="1">
        <name>FAD</name>
        <dbReference type="ChEBI" id="CHEBI:57692"/>
    </cofactor>
</comment>
<evidence type="ECO:0000256" key="2">
    <source>
        <dbReference type="ARBA" id="ARBA00010790"/>
    </source>
</evidence>